<keyword evidence="3" id="KW-1185">Reference proteome</keyword>
<dbReference type="RefSeq" id="WP_241938291.1">
    <property type="nucleotide sequence ID" value="NZ_JALBGC010000007.1"/>
</dbReference>
<sequence length="291" mass="31028">MPLAATAPDHYAPPRHSAAGRAWRWLTALAIVGAIAVNAYSVLRPFAGQTQAVVSAKYPTLLTPAGTAFGIWGLIFLTLLIYAVWQLLPAQRELSLPDALAKPLTLVSIGLGAWVVLFAYELIVPSAGVMFLLLAATAMAYGRTRRRIFADAAPWLAGVPISLLLGWLSVAAVINFTIAIRTLGWQTADGASVTLTLGLIAAVVALGLLMSRVFRDLVFPLVVAWALVWVWVARLREIPELGWAALIGATVVVIGGFIFSRLGGRKTAWQLRDEAAAAAEAEIAARNAARD</sequence>
<feature type="transmembrane region" description="Helical" evidence="1">
    <location>
        <begin position="123"/>
        <end position="141"/>
    </location>
</feature>
<dbReference type="PANTHER" id="PTHR33802:SF1">
    <property type="entry name" value="XK-RELATED PROTEIN"/>
    <property type="match status" value="1"/>
</dbReference>
<feature type="transmembrane region" description="Helical" evidence="1">
    <location>
        <begin position="153"/>
        <end position="178"/>
    </location>
</feature>
<dbReference type="PANTHER" id="PTHR33802">
    <property type="entry name" value="SI:CH211-161H7.5-RELATED"/>
    <property type="match status" value="1"/>
</dbReference>
<gene>
    <name evidence="2" type="ORF">MON38_21885</name>
</gene>
<name>A0A9X1VJ14_9BACT</name>
<feature type="transmembrane region" description="Helical" evidence="1">
    <location>
        <begin position="25"/>
        <end position="47"/>
    </location>
</feature>
<dbReference type="EMBL" id="JALBGC010000007">
    <property type="protein sequence ID" value="MCI1190084.1"/>
    <property type="molecule type" value="Genomic_DNA"/>
</dbReference>
<evidence type="ECO:0000313" key="2">
    <source>
        <dbReference type="EMBL" id="MCI1190084.1"/>
    </source>
</evidence>
<evidence type="ECO:0000256" key="1">
    <source>
        <dbReference type="SAM" id="Phobius"/>
    </source>
</evidence>
<evidence type="ECO:0000313" key="3">
    <source>
        <dbReference type="Proteomes" id="UP001139193"/>
    </source>
</evidence>
<dbReference type="InterPro" id="IPR038330">
    <property type="entry name" value="TspO/MBR-related_sf"/>
</dbReference>
<dbReference type="Gene3D" id="1.20.1260.100">
    <property type="entry name" value="TspO/MBR protein"/>
    <property type="match status" value="1"/>
</dbReference>
<feature type="transmembrane region" description="Helical" evidence="1">
    <location>
        <begin position="217"/>
        <end position="235"/>
    </location>
</feature>
<keyword evidence="1" id="KW-1133">Transmembrane helix</keyword>
<comment type="caution">
    <text evidence="2">The sequence shown here is derived from an EMBL/GenBank/DDBJ whole genome shotgun (WGS) entry which is preliminary data.</text>
</comment>
<accession>A0A9X1VJ14</accession>
<feature type="transmembrane region" description="Helical" evidence="1">
    <location>
        <begin position="67"/>
        <end position="88"/>
    </location>
</feature>
<dbReference type="Proteomes" id="UP001139193">
    <property type="component" value="Unassembled WGS sequence"/>
</dbReference>
<proteinExistence type="predicted"/>
<dbReference type="AlphaFoldDB" id="A0A9X1VJ14"/>
<feature type="transmembrane region" description="Helical" evidence="1">
    <location>
        <begin position="190"/>
        <end position="210"/>
    </location>
</feature>
<reference evidence="2" key="1">
    <citation type="submission" date="2022-03" db="EMBL/GenBank/DDBJ databases">
        <title>Bacterial whole genome sequence for Hymenobacter sp. DH14.</title>
        <authorList>
            <person name="Le V."/>
        </authorList>
    </citation>
    <scope>NUCLEOTIDE SEQUENCE</scope>
    <source>
        <strain evidence="2">DH14</strain>
    </source>
</reference>
<organism evidence="2 3">
    <name type="scientific">Hymenobacter cyanobacteriorum</name>
    <dbReference type="NCBI Taxonomy" id="2926463"/>
    <lineage>
        <taxon>Bacteria</taxon>
        <taxon>Pseudomonadati</taxon>
        <taxon>Bacteroidota</taxon>
        <taxon>Cytophagia</taxon>
        <taxon>Cytophagales</taxon>
        <taxon>Hymenobacteraceae</taxon>
        <taxon>Hymenobacter</taxon>
    </lineage>
</organism>
<protein>
    <recommendedName>
        <fullName evidence="4">Tryptophan-rich sensory protein</fullName>
    </recommendedName>
</protein>
<evidence type="ECO:0008006" key="4">
    <source>
        <dbReference type="Google" id="ProtNLM"/>
    </source>
</evidence>
<feature type="transmembrane region" description="Helical" evidence="1">
    <location>
        <begin position="241"/>
        <end position="262"/>
    </location>
</feature>
<keyword evidence="1" id="KW-0472">Membrane</keyword>
<keyword evidence="1" id="KW-0812">Transmembrane</keyword>